<keyword evidence="1" id="KW-0808">Transferase</keyword>
<dbReference type="AlphaFoldDB" id="A0A9N9DIL7"/>
<dbReference type="InterPro" id="IPR001312">
    <property type="entry name" value="Hexokinase"/>
</dbReference>
<evidence type="ECO:0000259" key="2">
    <source>
        <dbReference type="Pfam" id="PF03727"/>
    </source>
</evidence>
<evidence type="ECO:0000256" key="1">
    <source>
        <dbReference type="RuleBase" id="RU362007"/>
    </source>
</evidence>
<sequence length="253" mass="28231">QMYKEPSTTVASIILGTGTNAACIVPIAEIQRPSFSFPQTSASDRMVINMEWSLMGADFLAFTDYDRQLDKDRKPGFQPFEKMISGYYLHELVRLAIVDFVDKKELFGGVLPSGMERKYSFTSELMSDFERCSIDRPEELISKLSSRYQLPDDIKVRDLEIIQSIVKCFSRRSAQLVAAGIAALVEFTHPEATATDVTIGIDGSVHSHYHGYSDMLTNEVESLTRTRVRISEVKDGGCVGAAIVAMLYAKKSM</sequence>
<dbReference type="PANTHER" id="PTHR19443:SF24">
    <property type="entry name" value="PHOSPHOTRANSFERASE"/>
    <property type="match status" value="1"/>
</dbReference>
<dbReference type="GO" id="GO:0001678">
    <property type="term" value="P:intracellular glucose homeostasis"/>
    <property type="evidence" value="ECO:0007669"/>
    <property type="project" value="InterPro"/>
</dbReference>
<dbReference type="GO" id="GO:0005829">
    <property type="term" value="C:cytosol"/>
    <property type="evidence" value="ECO:0007669"/>
    <property type="project" value="TreeGrafter"/>
</dbReference>
<comment type="caution">
    <text evidence="3">The sequence shown here is derived from an EMBL/GenBank/DDBJ whole genome shotgun (WGS) entry which is preliminary data.</text>
</comment>
<comment type="similarity">
    <text evidence="1">Belongs to the hexokinase family.</text>
</comment>
<dbReference type="OrthoDB" id="419537at2759"/>
<dbReference type="GO" id="GO:0019158">
    <property type="term" value="F:mannokinase activity"/>
    <property type="evidence" value="ECO:0007669"/>
    <property type="project" value="TreeGrafter"/>
</dbReference>
<dbReference type="PROSITE" id="PS51748">
    <property type="entry name" value="HEXOKINASE_2"/>
    <property type="match status" value="1"/>
</dbReference>
<dbReference type="InterPro" id="IPR022673">
    <property type="entry name" value="Hexokinase_C"/>
</dbReference>
<keyword evidence="1" id="KW-0324">Glycolysis</keyword>
<dbReference type="Proteomes" id="UP000789572">
    <property type="component" value="Unassembled WGS sequence"/>
</dbReference>
<organism evidence="3 4">
    <name type="scientific">Paraglomus occultum</name>
    <dbReference type="NCBI Taxonomy" id="144539"/>
    <lineage>
        <taxon>Eukaryota</taxon>
        <taxon>Fungi</taxon>
        <taxon>Fungi incertae sedis</taxon>
        <taxon>Mucoromycota</taxon>
        <taxon>Glomeromycotina</taxon>
        <taxon>Glomeromycetes</taxon>
        <taxon>Paraglomerales</taxon>
        <taxon>Paraglomeraceae</taxon>
        <taxon>Paraglomus</taxon>
    </lineage>
</organism>
<dbReference type="GO" id="GO:0006013">
    <property type="term" value="P:mannose metabolic process"/>
    <property type="evidence" value="ECO:0007669"/>
    <property type="project" value="TreeGrafter"/>
</dbReference>
<dbReference type="PRINTS" id="PR00475">
    <property type="entry name" value="HEXOKINASE"/>
</dbReference>
<proteinExistence type="inferred from homology"/>
<reference evidence="3" key="1">
    <citation type="submission" date="2021-06" db="EMBL/GenBank/DDBJ databases">
        <authorList>
            <person name="Kallberg Y."/>
            <person name="Tangrot J."/>
            <person name="Rosling A."/>
        </authorList>
    </citation>
    <scope>NUCLEOTIDE SEQUENCE</scope>
    <source>
        <strain evidence="3">IA702</strain>
    </source>
</reference>
<keyword evidence="1" id="KW-0547">Nucleotide-binding</keyword>
<protein>
    <recommendedName>
        <fullName evidence="1">Phosphotransferase</fullName>
        <ecNumber evidence="1">2.7.1.-</ecNumber>
    </recommendedName>
</protein>
<dbReference type="Pfam" id="PF03727">
    <property type="entry name" value="Hexokinase_2"/>
    <property type="match status" value="1"/>
</dbReference>
<dbReference type="GO" id="GO:0006096">
    <property type="term" value="P:glycolytic process"/>
    <property type="evidence" value="ECO:0007669"/>
    <property type="project" value="UniProtKB-KW"/>
</dbReference>
<feature type="domain" description="Hexokinase C-terminal" evidence="2">
    <location>
        <begin position="12"/>
        <end position="246"/>
    </location>
</feature>
<dbReference type="EMBL" id="CAJVPJ010003535">
    <property type="protein sequence ID" value="CAG8641309.1"/>
    <property type="molecule type" value="Genomic_DNA"/>
</dbReference>
<dbReference type="InterPro" id="IPR043129">
    <property type="entry name" value="ATPase_NBD"/>
</dbReference>
<feature type="non-terminal residue" evidence="3">
    <location>
        <position position="1"/>
    </location>
</feature>
<dbReference type="EC" id="2.7.1.-" evidence="1"/>
<dbReference type="GO" id="GO:0006006">
    <property type="term" value="P:glucose metabolic process"/>
    <property type="evidence" value="ECO:0007669"/>
    <property type="project" value="TreeGrafter"/>
</dbReference>
<dbReference type="GO" id="GO:0005739">
    <property type="term" value="C:mitochondrion"/>
    <property type="evidence" value="ECO:0007669"/>
    <property type="project" value="TreeGrafter"/>
</dbReference>
<accession>A0A9N9DIL7</accession>
<keyword evidence="1" id="KW-0418">Kinase</keyword>
<keyword evidence="4" id="KW-1185">Reference proteome</keyword>
<name>A0A9N9DIL7_9GLOM</name>
<dbReference type="GO" id="GO:0008865">
    <property type="term" value="F:fructokinase activity"/>
    <property type="evidence" value="ECO:0007669"/>
    <property type="project" value="TreeGrafter"/>
</dbReference>
<dbReference type="Gene3D" id="3.40.367.20">
    <property type="match status" value="1"/>
</dbReference>
<dbReference type="PANTHER" id="PTHR19443">
    <property type="entry name" value="HEXOKINASE"/>
    <property type="match status" value="1"/>
</dbReference>
<gene>
    <name evidence="3" type="ORF">POCULU_LOCUS9435</name>
</gene>
<keyword evidence="1" id="KW-0067">ATP-binding</keyword>
<dbReference type="GO" id="GO:0004340">
    <property type="term" value="F:glucokinase activity"/>
    <property type="evidence" value="ECO:0007669"/>
    <property type="project" value="TreeGrafter"/>
</dbReference>
<dbReference type="GO" id="GO:0005524">
    <property type="term" value="F:ATP binding"/>
    <property type="evidence" value="ECO:0007669"/>
    <property type="project" value="UniProtKB-UniRule"/>
</dbReference>
<evidence type="ECO:0000313" key="3">
    <source>
        <dbReference type="EMBL" id="CAG8641309.1"/>
    </source>
</evidence>
<evidence type="ECO:0000313" key="4">
    <source>
        <dbReference type="Proteomes" id="UP000789572"/>
    </source>
</evidence>
<dbReference type="SUPFAM" id="SSF53067">
    <property type="entry name" value="Actin-like ATPase domain"/>
    <property type="match status" value="1"/>
</dbReference>
<dbReference type="GO" id="GO:0005536">
    <property type="term" value="F:D-glucose binding"/>
    <property type="evidence" value="ECO:0007669"/>
    <property type="project" value="InterPro"/>
</dbReference>